<feature type="transmembrane region" description="Helical" evidence="1">
    <location>
        <begin position="69"/>
        <end position="90"/>
    </location>
</feature>
<name>M0I8A7_9EURY</name>
<accession>M0I8A7</accession>
<comment type="caution">
    <text evidence="2">The sequence shown here is derived from an EMBL/GenBank/DDBJ whole genome shotgun (WGS) entry which is preliminary data.</text>
</comment>
<evidence type="ECO:0000256" key="1">
    <source>
        <dbReference type="SAM" id="Phobius"/>
    </source>
</evidence>
<keyword evidence="1" id="KW-0472">Membrane</keyword>
<feature type="transmembrane region" description="Helical" evidence="1">
    <location>
        <begin position="102"/>
        <end position="121"/>
    </location>
</feature>
<evidence type="ECO:0000313" key="3">
    <source>
        <dbReference type="Proteomes" id="UP000011550"/>
    </source>
</evidence>
<organism evidence="2 3">
    <name type="scientific">Haloferax mucosum ATCC BAA-1512</name>
    <dbReference type="NCBI Taxonomy" id="662479"/>
    <lineage>
        <taxon>Archaea</taxon>
        <taxon>Methanobacteriati</taxon>
        <taxon>Methanobacteriota</taxon>
        <taxon>Stenosarchaea group</taxon>
        <taxon>Halobacteria</taxon>
        <taxon>Halobacteriales</taxon>
        <taxon>Haloferacaceae</taxon>
        <taxon>Haloferax</taxon>
    </lineage>
</organism>
<feature type="transmembrane region" description="Helical" evidence="1">
    <location>
        <begin position="12"/>
        <end position="32"/>
    </location>
</feature>
<dbReference type="RefSeq" id="WP_008320705.1">
    <property type="nucleotide sequence ID" value="NZ_AOLN01000015.1"/>
</dbReference>
<dbReference type="Proteomes" id="UP000011550">
    <property type="component" value="Unassembled WGS sequence"/>
</dbReference>
<dbReference type="AlphaFoldDB" id="M0I8A7"/>
<proteinExistence type="predicted"/>
<sequence length="124" mass="13214">MFDWFARRFTDPAAVAFVLGLRFLSYALYVALTAAAVGVRSRLTALNGGLAVVSVALTVLILHPDGLPLAASYADILIHVAVPAIAGYAVFSNPSEDRWVGFSLLLVTSLFFLTLLVVLYGEGP</sequence>
<dbReference type="PATRIC" id="fig|662479.7.peg.2410"/>
<protein>
    <submittedName>
        <fullName evidence="2">Uncharacterized protein</fullName>
    </submittedName>
</protein>
<evidence type="ECO:0000313" key="2">
    <source>
        <dbReference type="EMBL" id="ELZ93001.1"/>
    </source>
</evidence>
<keyword evidence="3" id="KW-1185">Reference proteome</keyword>
<gene>
    <name evidence="2" type="ORF">C440_11896</name>
</gene>
<keyword evidence="1" id="KW-0812">Transmembrane</keyword>
<reference evidence="2 3" key="1">
    <citation type="journal article" date="2014" name="PLoS Genet.">
        <title>Phylogenetically driven sequencing of extremely halophilic archaea reveals strategies for static and dynamic osmo-response.</title>
        <authorList>
            <person name="Becker E.A."/>
            <person name="Seitzer P.M."/>
            <person name="Tritt A."/>
            <person name="Larsen D."/>
            <person name="Krusor M."/>
            <person name="Yao A.I."/>
            <person name="Wu D."/>
            <person name="Madern D."/>
            <person name="Eisen J.A."/>
            <person name="Darling A.E."/>
            <person name="Facciotti M.T."/>
        </authorList>
    </citation>
    <scope>NUCLEOTIDE SEQUENCE [LARGE SCALE GENOMIC DNA]</scope>
    <source>
        <strain evidence="2 3">ATCC BAA-1512</strain>
    </source>
</reference>
<feature type="transmembrane region" description="Helical" evidence="1">
    <location>
        <begin position="44"/>
        <end position="63"/>
    </location>
</feature>
<dbReference type="EMBL" id="AOLN01000015">
    <property type="protein sequence ID" value="ELZ93001.1"/>
    <property type="molecule type" value="Genomic_DNA"/>
</dbReference>
<keyword evidence="1" id="KW-1133">Transmembrane helix</keyword>
<dbReference type="OrthoDB" id="293729at2157"/>